<dbReference type="InterPro" id="IPR006190">
    <property type="entry name" value="SAF_AFP_Neu5Ac"/>
</dbReference>
<dbReference type="Pfam" id="PF08666">
    <property type="entry name" value="SAF"/>
    <property type="match status" value="1"/>
</dbReference>
<sequence length="345" mass="37735">MSKLLETLSRNSSTYIIAEISANHNQDINRAKAIIAEAAKAGADAIKMQTYTADTLTIDCNNEHFVVKGTAWEGRTLYDLYDEAHTPWEWHAELIKYANELGLDCFSTPFDATAVDFLEELNVPCHKVASFELVDMLLLKKIASTGKPVIMSTGMGSLSEIDEAVKTLRNNGCPEIVLLKCTSAYPALPKEANLLTIPNLSETFKCVAGLSDHTMGSAVAVAAVSIGAKVVEKHITLSRADGGPDSGFSMEPHEFKQMVDDIRTVEEALGTVSYDLTEKQQVSTAFRRSLFVVKDMKAGEIFTHENVRSIRPGNGLHTRHYDTIIGKKVKIATPKGTPLSFDLVV</sequence>
<dbReference type="PROSITE" id="PS50844">
    <property type="entry name" value="AFP_LIKE"/>
    <property type="match status" value="1"/>
</dbReference>
<dbReference type="SUPFAM" id="SSF51569">
    <property type="entry name" value="Aldolase"/>
    <property type="match status" value="1"/>
</dbReference>
<dbReference type="NCBIfam" id="TIGR03586">
    <property type="entry name" value="PseI"/>
    <property type="match status" value="1"/>
</dbReference>
<evidence type="ECO:0000259" key="1">
    <source>
        <dbReference type="PROSITE" id="PS50844"/>
    </source>
</evidence>
<feature type="domain" description="AFP-like" evidence="1">
    <location>
        <begin position="289"/>
        <end position="345"/>
    </location>
</feature>
<dbReference type="SUPFAM" id="SSF51269">
    <property type="entry name" value="AFP III-like domain"/>
    <property type="match status" value="1"/>
</dbReference>
<keyword evidence="3" id="KW-1185">Reference proteome</keyword>
<reference evidence="2 3" key="1">
    <citation type="submission" date="2015-01" db="EMBL/GenBank/DDBJ databases">
        <title>Desulfovibrio sp. JC271 draft genome sequence.</title>
        <authorList>
            <person name="Shivani Y."/>
            <person name="Subhash Y."/>
            <person name="Sasikala C."/>
            <person name="Ramana C.V."/>
        </authorList>
    </citation>
    <scope>NUCLEOTIDE SEQUENCE [LARGE SCALE GENOMIC DNA]</scope>
    <source>
        <strain evidence="2 3">JC271</strain>
    </source>
</reference>
<accession>A0A1B7XAH6</accession>
<dbReference type="Gene3D" id="3.90.1210.10">
    <property type="entry name" value="Antifreeze-like/N-acetylneuraminic acid synthase C-terminal domain"/>
    <property type="match status" value="1"/>
</dbReference>
<dbReference type="RefSeq" id="WP_066856879.1">
    <property type="nucleotide sequence ID" value="NZ_JXMS01000025.1"/>
</dbReference>
<dbReference type="GO" id="GO:0047444">
    <property type="term" value="F:N-acylneuraminate-9-phosphate synthase activity"/>
    <property type="evidence" value="ECO:0007669"/>
    <property type="project" value="TreeGrafter"/>
</dbReference>
<dbReference type="Proteomes" id="UP000091979">
    <property type="component" value="Unassembled WGS sequence"/>
</dbReference>
<dbReference type="Gene3D" id="3.20.20.70">
    <property type="entry name" value="Aldolase class I"/>
    <property type="match status" value="1"/>
</dbReference>
<dbReference type="InterPro" id="IPR057736">
    <property type="entry name" value="SAF_PseI/NeuA/NeuB"/>
</dbReference>
<evidence type="ECO:0000313" key="3">
    <source>
        <dbReference type="Proteomes" id="UP000091979"/>
    </source>
</evidence>
<comment type="caution">
    <text evidence="2">The sequence shown here is derived from an EMBL/GenBank/DDBJ whole genome shotgun (WGS) entry which is preliminary data.</text>
</comment>
<dbReference type="InterPro" id="IPR036732">
    <property type="entry name" value="AFP_Neu5c_C_sf"/>
</dbReference>
<dbReference type="AlphaFoldDB" id="A0A1B7XAH6"/>
<dbReference type="InterPro" id="IPR013974">
    <property type="entry name" value="SAF"/>
</dbReference>
<dbReference type="PANTHER" id="PTHR42966">
    <property type="entry name" value="N-ACETYLNEURAMINATE SYNTHASE"/>
    <property type="match status" value="1"/>
</dbReference>
<organism evidence="2 3">
    <name type="scientific">Halodesulfovibrio spirochaetisodalis</name>
    <dbReference type="NCBI Taxonomy" id="1560234"/>
    <lineage>
        <taxon>Bacteria</taxon>
        <taxon>Pseudomonadati</taxon>
        <taxon>Thermodesulfobacteriota</taxon>
        <taxon>Desulfovibrionia</taxon>
        <taxon>Desulfovibrionales</taxon>
        <taxon>Desulfovibrionaceae</taxon>
        <taxon>Halodesulfovibrio</taxon>
    </lineage>
</organism>
<dbReference type="InterPro" id="IPR013785">
    <property type="entry name" value="Aldolase_TIM"/>
</dbReference>
<dbReference type="CDD" id="cd11615">
    <property type="entry name" value="SAF_NeuB_like"/>
    <property type="match status" value="1"/>
</dbReference>
<dbReference type="STRING" id="1560234.SP90_12740"/>
<dbReference type="GO" id="GO:0016051">
    <property type="term" value="P:carbohydrate biosynthetic process"/>
    <property type="evidence" value="ECO:0007669"/>
    <property type="project" value="InterPro"/>
</dbReference>
<evidence type="ECO:0000313" key="2">
    <source>
        <dbReference type="EMBL" id="OBQ46391.1"/>
    </source>
</evidence>
<dbReference type="Pfam" id="PF03102">
    <property type="entry name" value="NeuB"/>
    <property type="match status" value="1"/>
</dbReference>
<dbReference type="EMBL" id="JXMS01000025">
    <property type="protein sequence ID" value="OBQ46391.1"/>
    <property type="molecule type" value="Genomic_DNA"/>
</dbReference>
<protein>
    <submittedName>
        <fullName evidence="2">N-acetylneuraminate synthase</fullName>
    </submittedName>
</protein>
<gene>
    <name evidence="2" type="ORF">SP90_12740</name>
</gene>
<dbReference type="SMART" id="SM00858">
    <property type="entry name" value="SAF"/>
    <property type="match status" value="1"/>
</dbReference>
<dbReference type="InterPro" id="IPR051690">
    <property type="entry name" value="PseI-like"/>
</dbReference>
<dbReference type="OrthoDB" id="9781701at2"/>
<dbReference type="InterPro" id="IPR013132">
    <property type="entry name" value="PseI/NeuA/B-like_N"/>
</dbReference>
<dbReference type="InterPro" id="IPR020030">
    <property type="entry name" value="Pseudaminic_synth_PseI"/>
</dbReference>
<dbReference type="PATRIC" id="fig|1560234.3.peg.1657"/>
<name>A0A1B7XAH6_9BACT</name>
<dbReference type="PANTHER" id="PTHR42966:SF2">
    <property type="entry name" value="PSEUDAMINIC ACID SYNTHASE"/>
    <property type="match status" value="1"/>
</dbReference>
<proteinExistence type="predicted"/>